<comment type="caution">
    <text evidence="5">The sequence shown here is derived from an EMBL/GenBank/DDBJ whole genome shotgun (WGS) entry which is preliminary data.</text>
</comment>
<dbReference type="PANTHER" id="PTHR43115:SF4">
    <property type="entry name" value="DEHYDROGENASE_REDUCTASE SDR FAMILY MEMBER 11"/>
    <property type="match status" value="1"/>
</dbReference>
<dbReference type="InterPro" id="IPR036291">
    <property type="entry name" value="NAD(P)-bd_dom_sf"/>
</dbReference>
<dbReference type="Gene3D" id="3.40.50.720">
    <property type="entry name" value="NAD(P)-binding Rossmann-like Domain"/>
    <property type="match status" value="1"/>
</dbReference>
<dbReference type="EMBL" id="NJGV01000013">
    <property type="protein sequence ID" value="OWY33877.1"/>
    <property type="molecule type" value="Genomic_DNA"/>
</dbReference>
<dbReference type="SUPFAM" id="SSF51735">
    <property type="entry name" value="NAD(P)-binding Rossmann-fold domains"/>
    <property type="match status" value="1"/>
</dbReference>
<dbReference type="RefSeq" id="WP_088755828.1">
    <property type="nucleotide sequence ID" value="NZ_NJGV01000013.1"/>
</dbReference>
<evidence type="ECO:0000256" key="3">
    <source>
        <dbReference type="RuleBase" id="RU000363"/>
    </source>
</evidence>
<dbReference type="InterPro" id="IPR002347">
    <property type="entry name" value="SDR_fam"/>
</dbReference>
<dbReference type="Pfam" id="PF00106">
    <property type="entry name" value="adh_short"/>
    <property type="match status" value="1"/>
</dbReference>
<dbReference type="SMART" id="SM00822">
    <property type="entry name" value="PKS_KR"/>
    <property type="match status" value="1"/>
</dbReference>
<dbReference type="GO" id="GO:0016616">
    <property type="term" value="F:oxidoreductase activity, acting on the CH-OH group of donors, NAD or NADP as acceptor"/>
    <property type="evidence" value="ECO:0007669"/>
    <property type="project" value="UniProtKB-ARBA"/>
</dbReference>
<protein>
    <submittedName>
        <fullName evidence="5">Oxidoreductase</fullName>
    </submittedName>
</protein>
<evidence type="ECO:0000313" key="5">
    <source>
        <dbReference type="EMBL" id="OWY33877.1"/>
    </source>
</evidence>
<dbReference type="InterPro" id="IPR020904">
    <property type="entry name" value="Sc_DH/Rdtase_CS"/>
</dbReference>
<name>A0A225SST9_9BURK</name>
<dbReference type="PANTHER" id="PTHR43115">
    <property type="entry name" value="DEHYDROGENASE/REDUCTASE SDR FAMILY MEMBER 11"/>
    <property type="match status" value="1"/>
</dbReference>
<dbReference type="FunFam" id="3.40.50.720:FF:000047">
    <property type="entry name" value="NADP-dependent L-serine/L-allo-threonine dehydrogenase"/>
    <property type="match status" value="1"/>
</dbReference>
<evidence type="ECO:0000313" key="6">
    <source>
        <dbReference type="Proteomes" id="UP000214747"/>
    </source>
</evidence>
<sequence>MSNNIKDKVVVITGASSGLGETAARHLAALGAKLVLGARRTERLEKLVAEITAAGGQAIAVTTDVARRDDVEALVAKGEQHFGRIDVLVNNAGIMPLAPMAKLKVEEWDRMIDVNVKGVLYGVAAALPRFAAQGSGHFINVSSVAGIKVFAGMGTVYSATKFAVRALTEGLRAEAPDGVRTTIISPGAVDSELKTHSSDQETSEALLAWYEANQIPSDSVARAIAYAIEQPANVDISEVVLRPVAQEF</sequence>
<dbReference type="InterPro" id="IPR057326">
    <property type="entry name" value="KR_dom"/>
</dbReference>
<feature type="domain" description="Ketoreductase" evidence="4">
    <location>
        <begin position="8"/>
        <end position="192"/>
    </location>
</feature>
<proteinExistence type="inferred from homology"/>
<keyword evidence="6" id="KW-1185">Reference proteome</keyword>
<accession>A0A225SST9</accession>
<gene>
    <name evidence="5" type="ORF">CEJ45_14690</name>
</gene>
<reference evidence="5 6" key="1">
    <citation type="journal article" date="2010" name="Int. J. Syst. Evol. Microbiol.">
        <title>Reclassification of Herbaspirillum putei as a later heterotypic synonym of Herbaspirillum huttiense, with the description of H. huttiense subsp. huttiense subsp. nov. and H. huttiense subsp. putei subsp. nov., comb. nov., and description of Herbaspirillum aquaticum sp. nov.</title>
        <authorList>
            <person name="Dobritsa A.P."/>
            <person name="Reddy M.C."/>
            <person name="Samadpour M."/>
        </authorList>
    </citation>
    <scope>NUCLEOTIDE SEQUENCE [LARGE SCALE GENOMIC DNA]</scope>
    <source>
        <strain evidence="5 6">IEH 4430</strain>
    </source>
</reference>
<evidence type="ECO:0000256" key="1">
    <source>
        <dbReference type="ARBA" id="ARBA00006484"/>
    </source>
</evidence>
<dbReference type="Proteomes" id="UP000214747">
    <property type="component" value="Unassembled WGS sequence"/>
</dbReference>
<organism evidence="5 6">
    <name type="scientific">Herbaspirillum aquaticum</name>
    <dbReference type="NCBI Taxonomy" id="568783"/>
    <lineage>
        <taxon>Bacteria</taxon>
        <taxon>Pseudomonadati</taxon>
        <taxon>Pseudomonadota</taxon>
        <taxon>Betaproteobacteria</taxon>
        <taxon>Burkholderiales</taxon>
        <taxon>Oxalobacteraceae</taxon>
        <taxon>Herbaspirillum</taxon>
    </lineage>
</organism>
<dbReference type="PRINTS" id="PR00081">
    <property type="entry name" value="GDHRDH"/>
</dbReference>
<comment type="similarity">
    <text evidence="1 3">Belongs to the short-chain dehydrogenases/reductases (SDR) family.</text>
</comment>
<keyword evidence="2" id="KW-0560">Oxidoreductase</keyword>
<evidence type="ECO:0000259" key="4">
    <source>
        <dbReference type="SMART" id="SM00822"/>
    </source>
</evidence>
<dbReference type="PRINTS" id="PR00080">
    <property type="entry name" value="SDRFAMILY"/>
</dbReference>
<evidence type="ECO:0000256" key="2">
    <source>
        <dbReference type="ARBA" id="ARBA00023002"/>
    </source>
</evidence>
<dbReference type="AlphaFoldDB" id="A0A225SST9"/>
<dbReference type="PROSITE" id="PS00061">
    <property type="entry name" value="ADH_SHORT"/>
    <property type="match status" value="1"/>
</dbReference>